<dbReference type="EMBL" id="JBHTMY010000004">
    <property type="protein sequence ID" value="MFD1316940.1"/>
    <property type="molecule type" value="Genomic_DNA"/>
</dbReference>
<proteinExistence type="predicted"/>
<comment type="caution">
    <text evidence="3">The sequence shown here is derived from an EMBL/GenBank/DDBJ whole genome shotgun (WGS) entry which is preliminary data.</text>
</comment>
<protein>
    <submittedName>
        <fullName evidence="3">Glycoside hydrolase family 10 protein</fullName>
    </submittedName>
</protein>
<dbReference type="InterPro" id="IPR003790">
    <property type="entry name" value="GHL10"/>
</dbReference>
<gene>
    <name evidence="3" type="ORF">ACFQ39_15035</name>
</gene>
<dbReference type="InterPro" id="IPR052177">
    <property type="entry name" value="Divisome_Glycosyl_Hydrolase"/>
</dbReference>
<name>A0ABW3Y6B6_9FLAO</name>
<keyword evidence="3" id="KW-0378">Hydrolase</keyword>
<keyword evidence="4" id="KW-1185">Reference proteome</keyword>
<dbReference type="PANTHER" id="PTHR43405:SF1">
    <property type="entry name" value="GLYCOSYL HYDROLASE DIGH"/>
    <property type="match status" value="1"/>
</dbReference>
<keyword evidence="1" id="KW-0732">Signal</keyword>
<dbReference type="SUPFAM" id="SSF51445">
    <property type="entry name" value="(Trans)glycosidases"/>
    <property type="match status" value="1"/>
</dbReference>
<reference evidence="4" key="1">
    <citation type="journal article" date="2019" name="Int. J. Syst. Evol. Microbiol.">
        <title>The Global Catalogue of Microorganisms (GCM) 10K type strain sequencing project: providing services to taxonomists for standard genome sequencing and annotation.</title>
        <authorList>
            <consortium name="The Broad Institute Genomics Platform"/>
            <consortium name="The Broad Institute Genome Sequencing Center for Infectious Disease"/>
            <person name="Wu L."/>
            <person name="Ma J."/>
        </authorList>
    </citation>
    <scope>NUCLEOTIDE SEQUENCE [LARGE SCALE GENOMIC DNA]</scope>
    <source>
        <strain evidence="4">CCUG 61485</strain>
    </source>
</reference>
<evidence type="ECO:0000313" key="3">
    <source>
        <dbReference type="EMBL" id="MFD1316940.1"/>
    </source>
</evidence>
<dbReference type="Pfam" id="PF02638">
    <property type="entry name" value="GHL10"/>
    <property type="match status" value="1"/>
</dbReference>
<accession>A0ABW3Y6B6</accession>
<dbReference type="Gene3D" id="3.20.20.80">
    <property type="entry name" value="Glycosidases"/>
    <property type="match status" value="1"/>
</dbReference>
<evidence type="ECO:0000259" key="2">
    <source>
        <dbReference type="Pfam" id="PF02638"/>
    </source>
</evidence>
<dbReference type="Proteomes" id="UP001597201">
    <property type="component" value="Unassembled WGS sequence"/>
</dbReference>
<dbReference type="RefSeq" id="WP_377180471.1">
    <property type="nucleotide sequence ID" value="NZ_JBHTMY010000004.1"/>
</dbReference>
<evidence type="ECO:0000313" key="4">
    <source>
        <dbReference type="Proteomes" id="UP001597201"/>
    </source>
</evidence>
<feature type="domain" description="Glycosyl hydrolase-like 10" evidence="2">
    <location>
        <begin position="4"/>
        <end position="325"/>
    </location>
</feature>
<evidence type="ECO:0000256" key="1">
    <source>
        <dbReference type="ARBA" id="ARBA00022729"/>
    </source>
</evidence>
<dbReference type="GO" id="GO:0016787">
    <property type="term" value="F:hydrolase activity"/>
    <property type="evidence" value="ECO:0007669"/>
    <property type="project" value="UniProtKB-KW"/>
</dbReference>
<dbReference type="PANTHER" id="PTHR43405">
    <property type="entry name" value="GLYCOSYL HYDROLASE DIGH"/>
    <property type="match status" value="1"/>
</dbReference>
<dbReference type="InterPro" id="IPR017853">
    <property type="entry name" value="GH"/>
</dbReference>
<organism evidence="3 4">
    <name type="scientific">Namhaeicola litoreus</name>
    <dbReference type="NCBI Taxonomy" id="1052145"/>
    <lineage>
        <taxon>Bacteria</taxon>
        <taxon>Pseudomonadati</taxon>
        <taxon>Bacteroidota</taxon>
        <taxon>Flavobacteriia</taxon>
        <taxon>Flavobacteriales</taxon>
        <taxon>Flavobacteriaceae</taxon>
        <taxon>Namhaeicola</taxon>
    </lineage>
</organism>
<sequence length="483" mass="57446">MQREFRGVWIATVENIDWPSSNNLSSEDQKKELISILDLYKSLNLNAVIFQIRPSADAFYKSKYEPWSFWLTGYDAQSPSPYYDPLAFAIDETHKRGMEFHAWLNPYRAIINYPEMKSKPLPLTYNKSEWFINYGKNKYFDPGNPEVRDYTNDIVADVVQQYDIDAIHFDDYFYPYKIENTKFNDDYSFKKYNDKYSETERDDWRRENVNTIIEELRHTIKSIKPWVQFGISPFGVWRNRDIDPRGSDTQAGQTNYDDLYADILLWMEKGWIDYLIPQNYWHIGNQLADYEKVARWWNQNHYDIPIYIGHGLYRLNRENNDKAWKIKNPTEIEKQLLLNKSLKNIKGSAYFSGKTFLQNPLNINKILKQNFYAQPVLAPLYNNQTNNIPEAVYDLQINKINSRTNQISFKKQKVNLEKDAIRFLIYFFEKGENVNYDNPKNIAWITGEASFLFNRKEFKNGIFAIFAVNRYNQLSMPSLIINE</sequence>